<accession>A0A4U8U694</accession>
<proteinExistence type="predicted"/>
<comment type="caution">
    <text evidence="1">The sequence shown here is derived from an EMBL/GenBank/DDBJ whole genome shotgun (WGS) entry which is preliminary data.</text>
</comment>
<organism evidence="1 2">
    <name type="scientific">Helicobacter bilis</name>
    <dbReference type="NCBI Taxonomy" id="37372"/>
    <lineage>
        <taxon>Bacteria</taxon>
        <taxon>Pseudomonadati</taxon>
        <taxon>Campylobacterota</taxon>
        <taxon>Epsilonproteobacteria</taxon>
        <taxon>Campylobacterales</taxon>
        <taxon>Helicobacteraceae</taxon>
        <taxon>Helicobacter</taxon>
    </lineage>
</organism>
<dbReference type="NCBIfam" id="TIGR02757">
    <property type="entry name" value="TIGR02757 family protein"/>
    <property type="match status" value="1"/>
</dbReference>
<name>A0A4U8U694_9HELI</name>
<protein>
    <submittedName>
        <fullName evidence="1">TIGR02757 family protein</fullName>
    </submittedName>
</protein>
<evidence type="ECO:0000313" key="1">
    <source>
        <dbReference type="EMBL" id="TLE08806.1"/>
    </source>
</evidence>
<dbReference type="InterPro" id="IPR014127">
    <property type="entry name" value="CHP02757"/>
</dbReference>
<dbReference type="Pfam" id="PF09674">
    <property type="entry name" value="DUF2400"/>
    <property type="match status" value="1"/>
</dbReference>
<gene>
    <name evidence="1" type="ORF">LS79_009345</name>
</gene>
<evidence type="ECO:0000313" key="2">
    <source>
        <dbReference type="Proteomes" id="UP000029857"/>
    </source>
</evidence>
<reference evidence="1 2" key="1">
    <citation type="journal article" date="2014" name="Genome Announc.">
        <title>Draft genome sequences of eight enterohepatic helicobacter species isolated from both laboratory and wild rodents.</title>
        <authorList>
            <person name="Sheh A."/>
            <person name="Shen Z."/>
            <person name="Fox J.G."/>
        </authorList>
    </citation>
    <scope>NUCLEOTIDE SEQUENCE [LARGE SCALE GENOMIC DNA]</scope>
    <source>
        <strain evidence="1 2">ATCC 49320</strain>
    </source>
</reference>
<dbReference type="AlphaFoldDB" id="A0A4U8U694"/>
<dbReference type="EMBL" id="JRPJ02000042">
    <property type="protein sequence ID" value="TLE08806.1"/>
    <property type="molecule type" value="Genomic_DNA"/>
</dbReference>
<sequence>MIRNFMQYNRKLKQFLDTQYSLFNAQIYLHSHPDPLQIAHKHRDFIYFDELCLICALYAYGNVQMIVKNLSYMPFSCLIDADSIKDMPLDLFPYYRFQTREDTKNCFLIIADFIKKGGIKSLFLESYTKHFDILHAINRIEKLANDYINAHKIQSYGLQFLFGNPCNMQSTRKRYNMFLRWLIRKDNLDFGLWREVDTSHLLLPLDTHTFKISKQLGLCKTKSYNLKAVKEITHTLKSFDSKDPIKYDFALYRIGQLGLDIVF</sequence>
<dbReference type="Proteomes" id="UP000029857">
    <property type="component" value="Unassembled WGS sequence"/>
</dbReference>